<organism evidence="2 3">
    <name type="scientific">Acidovorax facilis</name>
    <dbReference type="NCBI Taxonomy" id="12917"/>
    <lineage>
        <taxon>Bacteria</taxon>
        <taxon>Pseudomonadati</taxon>
        <taxon>Pseudomonadota</taxon>
        <taxon>Betaproteobacteria</taxon>
        <taxon>Burkholderiales</taxon>
        <taxon>Comamonadaceae</taxon>
        <taxon>Acidovorax</taxon>
    </lineage>
</organism>
<dbReference type="RefSeq" id="WP_055401774.1">
    <property type="nucleotide sequence ID" value="NZ_JAMXAX010000228.1"/>
</dbReference>
<gene>
    <name evidence="2" type="ORF">ACFOW3_15230</name>
</gene>
<dbReference type="Gene3D" id="1.20.1270.180">
    <property type="match status" value="1"/>
</dbReference>
<evidence type="ECO:0000259" key="1">
    <source>
        <dbReference type="Pfam" id="PF07007"/>
    </source>
</evidence>
<protein>
    <submittedName>
        <fullName evidence="2">Lysozyme inhibitor LprI family protein</fullName>
    </submittedName>
</protein>
<dbReference type="EMBL" id="JBHSAJ010000046">
    <property type="protein sequence ID" value="MFC3935965.1"/>
    <property type="molecule type" value="Genomic_DNA"/>
</dbReference>
<reference evidence="3" key="1">
    <citation type="journal article" date="2019" name="Int. J. Syst. Evol. Microbiol.">
        <title>The Global Catalogue of Microorganisms (GCM) 10K type strain sequencing project: providing services to taxonomists for standard genome sequencing and annotation.</title>
        <authorList>
            <consortium name="The Broad Institute Genomics Platform"/>
            <consortium name="The Broad Institute Genome Sequencing Center for Infectious Disease"/>
            <person name="Wu L."/>
            <person name="Ma J."/>
        </authorList>
    </citation>
    <scope>NUCLEOTIDE SEQUENCE [LARGE SCALE GENOMIC DNA]</scope>
    <source>
        <strain evidence="3">CCUG 2113</strain>
    </source>
</reference>
<sequence>MSVVDSWRIWMAILLVLAGGGAVAATRCDKIERVDALNECLGDEFGMADKALNSAYAELRRKLTPERQEVLKKAETSWIALRDNDCDFEASAAAGGTAYQSLYLSCQIHTTKRRIRLLQDWRKRSL</sequence>
<dbReference type="PANTHER" id="PTHR39176">
    <property type="entry name" value="PERIPLASMIC PROTEIN-RELATED"/>
    <property type="match status" value="1"/>
</dbReference>
<name>A0ABV8DD78_9BURK</name>
<dbReference type="PANTHER" id="PTHR39176:SF1">
    <property type="entry name" value="PERIPLASMIC PROTEIN"/>
    <property type="match status" value="1"/>
</dbReference>
<comment type="caution">
    <text evidence="2">The sequence shown here is derived from an EMBL/GenBank/DDBJ whole genome shotgun (WGS) entry which is preliminary data.</text>
</comment>
<evidence type="ECO:0000313" key="3">
    <source>
        <dbReference type="Proteomes" id="UP001595693"/>
    </source>
</evidence>
<keyword evidence="3" id="KW-1185">Reference proteome</keyword>
<dbReference type="Pfam" id="PF07007">
    <property type="entry name" value="LprI"/>
    <property type="match status" value="1"/>
</dbReference>
<dbReference type="Proteomes" id="UP001595693">
    <property type="component" value="Unassembled WGS sequence"/>
</dbReference>
<dbReference type="InterPro" id="IPR009739">
    <property type="entry name" value="LprI-like_N"/>
</dbReference>
<proteinExistence type="predicted"/>
<accession>A0ABV8DD78</accession>
<evidence type="ECO:0000313" key="2">
    <source>
        <dbReference type="EMBL" id="MFC3935965.1"/>
    </source>
</evidence>
<feature type="domain" description="Lysozyme inhibitor LprI-like N-terminal" evidence="1">
    <location>
        <begin position="36"/>
        <end position="116"/>
    </location>
</feature>